<sequence length="247" mass="29528">MPKYKRDYLTNVICRIDFINRLNFSTDQINRLKDDISEDFPNMKDMDVSFIEVMMSPEEDRTIRKKEKVYEFVREGKLVRIEPECLVFEFKQYTGFDQFRELVKKVLNSLDLLNNSVRSKRMGLRYINQIHLDEGDPFDWSGLIVDSLVPNTIYTEDKNVLSRSLGWVDLTYDDFYVRFHYGMFNSEHPNPIARKEFVLDFDCYTKDEQDLSNVSTLLDRFHEKIKEMFECSILDDLRQIMGVKRNV</sequence>
<dbReference type="EMBL" id="MT630894">
    <property type="protein sequence ID" value="QNO44045.1"/>
    <property type="molecule type" value="Genomic_DNA"/>
</dbReference>
<dbReference type="NCBIfam" id="TIGR04255">
    <property type="entry name" value="sporadTIGR04255"/>
    <property type="match status" value="1"/>
</dbReference>
<evidence type="ECO:0008006" key="3">
    <source>
        <dbReference type="Google" id="ProtNLM"/>
    </source>
</evidence>
<name>A0A7G9Y7R1_9EURY</name>
<dbReference type="EMBL" id="MT631418">
    <property type="protein sequence ID" value="QNO50299.1"/>
    <property type="molecule type" value="Genomic_DNA"/>
</dbReference>
<organism evidence="1">
    <name type="scientific">Candidatus Methanogaster sp. ANME-2c ERB4</name>
    <dbReference type="NCBI Taxonomy" id="2759911"/>
    <lineage>
        <taxon>Archaea</taxon>
        <taxon>Methanobacteriati</taxon>
        <taxon>Methanobacteriota</taxon>
        <taxon>Stenosarchaea group</taxon>
        <taxon>Methanomicrobia</taxon>
        <taxon>Methanosarcinales</taxon>
        <taxon>ANME-2 cluster</taxon>
        <taxon>Candidatus Methanogasteraceae</taxon>
        <taxon>Candidatus Methanogaster</taxon>
    </lineage>
</organism>
<protein>
    <recommendedName>
        <fullName evidence="3">TIGR04255 family protein</fullName>
    </recommendedName>
</protein>
<evidence type="ECO:0000313" key="2">
    <source>
        <dbReference type="EMBL" id="QNO50299.1"/>
    </source>
</evidence>
<evidence type="ECO:0000313" key="1">
    <source>
        <dbReference type="EMBL" id="QNO44045.1"/>
    </source>
</evidence>
<proteinExistence type="predicted"/>
<accession>A0A7G9Y7R1</accession>
<gene>
    <name evidence="2" type="ORF">AHGKLJGF_00034</name>
    <name evidence="1" type="ORF">FKOJFBEA_00003</name>
</gene>
<dbReference type="InterPro" id="IPR026349">
    <property type="entry name" value="CHP04255"/>
</dbReference>
<reference evidence="1" key="1">
    <citation type="submission" date="2020-06" db="EMBL/GenBank/DDBJ databases">
        <title>Unique genomic features of the anaerobic methanotrophic archaea.</title>
        <authorList>
            <person name="Chadwick G.L."/>
            <person name="Skennerton C.T."/>
            <person name="Laso-Perez R."/>
            <person name="Leu A.O."/>
            <person name="Speth D.R."/>
            <person name="Yu H."/>
            <person name="Morgan-Lang C."/>
            <person name="Hatzenpichler R."/>
            <person name="Goudeau D."/>
            <person name="Malmstrom R."/>
            <person name="Brazelton W.J."/>
            <person name="Woyke T."/>
            <person name="Hallam S.J."/>
            <person name="Tyson G.W."/>
            <person name="Wegener G."/>
            <person name="Boetius A."/>
            <person name="Orphan V."/>
        </authorList>
    </citation>
    <scope>NUCLEOTIDE SEQUENCE</scope>
</reference>
<dbReference type="AlphaFoldDB" id="A0A7G9Y7R1"/>